<dbReference type="AlphaFoldDB" id="E7RYC2"/>
<dbReference type="eggNOG" id="COG4391">
    <property type="taxonomic scope" value="Bacteria"/>
</dbReference>
<feature type="domain" description="Zinc finger CHCC-type" evidence="1">
    <location>
        <begin position="32"/>
        <end position="55"/>
    </location>
</feature>
<reference evidence="2 3" key="1">
    <citation type="submission" date="2010-12" db="EMBL/GenBank/DDBJ databases">
        <authorList>
            <person name="Muzny D."/>
            <person name="Qin X."/>
            <person name="Deng J."/>
            <person name="Jiang H."/>
            <person name="Liu Y."/>
            <person name="Qu J."/>
            <person name="Song X.-Z."/>
            <person name="Zhang L."/>
            <person name="Thornton R."/>
            <person name="Coyle M."/>
            <person name="Francisco L."/>
            <person name="Jackson L."/>
            <person name="Javaid M."/>
            <person name="Korchina V."/>
            <person name="Kovar C."/>
            <person name="Mata R."/>
            <person name="Mathew T."/>
            <person name="Ngo R."/>
            <person name="Nguyen L."/>
            <person name="Nguyen N."/>
            <person name="Okwuonu G."/>
            <person name="Ongeri F."/>
            <person name="Pham C."/>
            <person name="Simmons D."/>
            <person name="Wilczek-Boney K."/>
            <person name="Hale W."/>
            <person name="Jakkamsetti A."/>
            <person name="Pham P."/>
            <person name="Ruth R."/>
            <person name="San Lucas F."/>
            <person name="Warren J."/>
            <person name="Zhang J."/>
            <person name="Zhao Z."/>
            <person name="Zhou C."/>
            <person name="Zhu D."/>
            <person name="Lee S."/>
            <person name="Bess C."/>
            <person name="Blankenburg K."/>
            <person name="Forbes L."/>
            <person name="Fu Q."/>
            <person name="Gubbala S."/>
            <person name="Hirani K."/>
            <person name="Jayaseelan J.C."/>
            <person name="Lara F."/>
            <person name="Munidasa M."/>
            <person name="Palculict T."/>
            <person name="Patil S."/>
            <person name="Pu L.-L."/>
            <person name="Saada N."/>
            <person name="Tang L."/>
            <person name="Weissenberger G."/>
            <person name="Zhu Y."/>
            <person name="Hemphill L."/>
            <person name="Shang Y."/>
            <person name="Youmans B."/>
            <person name="Ayvaz T."/>
            <person name="Ross M."/>
            <person name="Santibanez J."/>
            <person name="Aqrawi P."/>
            <person name="Gross S."/>
            <person name="Joshi V."/>
            <person name="Fowler G."/>
            <person name="Nazareth L."/>
            <person name="Reid J."/>
            <person name="Worley K."/>
            <person name="Petrosino J."/>
            <person name="Highlander S."/>
            <person name="Gibbs R."/>
        </authorList>
    </citation>
    <scope>NUCLEOTIDE SEQUENCE [LARGE SCALE GENOMIC DNA]</scope>
    <source>
        <strain evidence="2 3">ATCC 51599</strain>
    </source>
</reference>
<sequence>MSQSPTQNTAVELDASDLPVFCPNPKMTLWSQHPRVYLDVTHEGQARCPYCSTLYRLKPGVKLPHGH</sequence>
<dbReference type="HOGENOM" id="CLU_083053_4_0_4"/>
<proteinExistence type="predicted"/>
<dbReference type="Pfam" id="PF10276">
    <property type="entry name" value="zf-CHCC"/>
    <property type="match status" value="1"/>
</dbReference>
<dbReference type="Proteomes" id="UP000011021">
    <property type="component" value="Unassembled WGS sequence"/>
</dbReference>
<dbReference type="STRING" id="887898.HMPREF0551_1686"/>
<evidence type="ECO:0000313" key="3">
    <source>
        <dbReference type="Proteomes" id="UP000011021"/>
    </source>
</evidence>
<gene>
    <name evidence="2" type="ORF">HMPREF0551_1686</name>
</gene>
<dbReference type="Gene3D" id="2.60.260.40">
    <property type="entry name" value="q5lls5 like domains"/>
    <property type="match status" value="1"/>
</dbReference>
<dbReference type="EMBL" id="AEQP01000015">
    <property type="protein sequence ID" value="EFV94583.1"/>
    <property type="molecule type" value="Genomic_DNA"/>
</dbReference>
<name>E7RYC2_9BURK</name>
<accession>E7RYC2</accession>
<dbReference type="InterPro" id="IPR019401">
    <property type="entry name" value="Znf_CHCC"/>
</dbReference>
<organism evidence="2 3">
    <name type="scientific">Lautropia mirabilis ATCC 51599</name>
    <dbReference type="NCBI Taxonomy" id="887898"/>
    <lineage>
        <taxon>Bacteria</taxon>
        <taxon>Pseudomonadati</taxon>
        <taxon>Pseudomonadota</taxon>
        <taxon>Betaproteobacteria</taxon>
        <taxon>Burkholderiales</taxon>
        <taxon>Burkholderiaceae</taxon>
        <taxon>Lautropia</taxon>
    </lineage>
</organism>
<evidence type="ECO:0000313" key="2">
    <source>
        <dbReference type="EMBL" id="EFV94583.1"/>
    </source>
</evidence>
<keyword evidence="3" id="KW-1185">Reference proteome</keyword>
<comment type="caution">
    <text evidence="2">The sequence shown here is derived from an EMBL/GenBank/DDBJ whole genome shotgun (WGS) entry which is preliminary data.</text>
</comment>
<protein>
    <recommendedName>
        <fullName evidence="1">Zinc finger CHCC-type domain-containing protein</fullName>
    </recommendedName>
</protein>
<dbReference type="RefSeq" id="WP_005674010.1">
    <property type="nucleotide sequence ID" value="NZ_CP146288.1"/>
</dbReference>
<evidence type="ECO:0000259" key="1">
    <source>
        <dbReference type="Pfam" id="PF10276"/>
    </source>
</evidence>